<dbReference type="Proteomes" id="UP000231487">
    <property type="component" value="Unassembled WGS sequence"/>
</dbReference>
<keyword evidence="1" id="KW-0812">Transmembrane</keyword>
<protein>
    <recommendedName>
        <fullName evidence="4">DUF5673 domain-containing protein</fullName>
    </recommendedName>
</protein>
<accession>A0A2M7WVA4</accession>
<gene>
    <name evidence="2" type="ORF">CO184_00155</name>
</gene>
<name>A0A2M7WVA4_9BACT</name>
<sequence length="154" mass="18048">MAKPSPLHWETHEYEERRRSSDWFWAVGIITLAVVVTSIILGNILFALVILIGGFALILYAVRKPQKIDVVVDHRGVVLDKFFYPYHTLESFWVEEHENHPRILIKSQKLFMPYLIVPLGDTDIDEAREQLSHHLPEVFHSESIFHRLLEYLGF</sequence>
<proteinExistence type="predicted"/>
<organism evidence="2 3">
    <name type="scientific">Candidatus Zambryskibacteria bacterium CG_4_9_14_3_um_filter_40_16</name>
    <dbReference type="NCBI Taxonomy" id="1975111"/>
    <lineage>
        <taxon>Bacteria</taxon>
        <taxon>Candidatus Zambryskiibacteriota</taxon>
    </lineage>
</organism>
<comment type="caution">
    <text evidence="2">The sequence shown here is derived from an EMBL/GenBank/DDBJ whole genome shotgun (WGS) entry which is preliminary data.</text>
</comment>
<feature type="transmembrane region" description="Helical" evidence="1">
    <location>
        <begin position="24"/>
        <end position="57"/>
    </location>
</feature>
<dbReference type="EMBL" id="PFXE01000003">
    <property type="protein sequence ID" value="PJA34427.1"/>
    <property type="molecule type" value="Genomic_DNA"/>
</dbReference>
<evidence type="ECO:0000256" key="1">
    <source>
        <dbReference type="SAM" id="Phobius"/>
    </source>
</evidence>
<evidence type="ECO:0000313" key="2">
    <source>
        <dbReference type="EMBL" id="PJA34427.1"/>
    </source>
</evidence>
<evidence type="ECO:0008006" key="4">
    <source>
        <dbReference type="Google" id="ProtNLM"/>
    </source>
</evidence>
<evidence type="ECO:0000313" key="3">
    <source>
        <dbReference type="Proteomes" id="UP000231487"/>
    </source>
</evidence>
<reference evidence="3" key="1">
    <citation type="submission" date="2017-09" db="EMBL/GenBank/DDBJ databases">
        <title>Depth-based differentiation of microbial function through sediment-hosted aquifers and enrichment of novel symbionts in the deep terrestrial subsurface.</title>
        <authorList>
            <person name="Probst A.J."/>
            <person name="Ladd B."/>
            <person name="Jarett J.K."/>
            <person name="Geller-Mcgrath D.E."/>
            <person name="Sieber C.M.K."/>
            <person name="Emerson J.B."/>
            <person name="Anantharaman K."/>
            <person name="Thomas B.C."/>
            <person name="Malmstrom R."/>
            <person name="Stieglmeier M."/>
            <person name="Klingl A."/>
            <person name="Woyke T."/>
            <person name="Ryan C.M."/>
            <person name="Banfield J.F."/>
        </authorList>
    </citation>
    <scope>NUCLEOTIDE SEQUENCE [LARGE SCALE GENOMIC DNA]</scope>
</reference>
<keyword evidence="1" id="KW-1133">Transmembrane helix</keyword>
<keyword evidence="1" id="KW-0472">Membrane</keyword>
<dbReference type="AlphaFoldDB" id="A0A2M7WVA4"/>